<name>A0A1I3LQ24_9BACL</name>
<accession>A0A1I3LQ24</accession>
<sequence>MHSILDLKKGSKRNQYLYILYLFTMKKTIHQGMVLRKQAEAPILPASGRSSLILDCLHRQFHH</sequence>
<proteinExistence type="predicted"/>
<organism evidence="1 2">
    <name type="scientific">Thermoflavimicrobium dichotomicum</name>
    <dbReference type="NCBI Taxonomy" id="46223"/>
    <lineage>
        <taxon>Bacteria</taxon>
        <taxon>Bacillati</taxon>
        <taxon>Bacillota</taxon>
        <taxon>Bacilli</taxon>
        <taxon>Bacillales</taxon>
        <taxon>Thermoactinomycetaceae</taxon>
        <taxon>Thermoflavimicrobium</taxon>
    </lineage>
</organism>
<evidence type="ECO:0000313" key="1">
    <source>
        <dbReference type="EMBL" id="SFI86650.1"/>
    </source>
</evidence>
<dbReference type="EMBL" id="FORR01000002">
    <property type="protein sequence ID" value="SFI86650.1"/>
    <property type="molecule type" value="Genomic_DNA"/>
</dbReference>
<evidence type="ECO:0000313" key="2">
    <source>
        <dbReference type="Proteomes" id="UP000199545"/>
    </source>
</evidence>
<keyword evidence="2" id="KW-1185">Reference proteome</keyword>
<dbReference type="AlphaFoldDB" id="A0A1I3LQ24"/>
<protein>
    <submittedName>
        <fullName evidence="1">Uncharacterized protein</fullName>
    </submittedName>
</protein>
<reference evidence="1 2" key="1">
    <citation type="submission" date="2016-10" db="EMBL/GenBank/DDBJ databases">
        <authorList>
            <person name="de Groot N.N."/>
        </authorList>
    </citation>
    <scope>NUCLEOTIDE SEQUENCE [LARGE SCALE GENOMIC DNA]</scope>
    <source>
        <strain evidence="1 2">DSM 44778</strain>
    </source>
</reference>
<dbReference type="Proteomes" id="UP000199545">
    <property type="component" value="Unassembled WGS sequence"/>
</dbReference>
<gene>
    <name evidence="1" type="ORF">SAMN05421852_102277</name>
</gene>